<dbReference type="InterPro" id="IPR043129">
    <property type="entry name" value="ATPase_NBD"/>
</dbReference>
<dbReference type="RefSeq" id="WP_188388186.1">
    <property type="nucleotide sequence ID" value="NZ_BMFK01000001.1"/>
</dbReference>
<dbReference type="SUPFAM" id="SSF53067">
    <property type="entry name" value="Actin-like ATPase domain"/>
    <property type="match status" value="2"/>
</dbReference>
<dbReference type="Pfam" id="PF01869">
    <property type="entry name" value="BcrAD_BadFG"/>
    <property type="match status" value="1"/>
</dbReference>
<name>A0A917ARG3_9BACI</name>
<feature type="domain" description="ATPase BadF/BadG/BcrA/BcrD type" evidence="1">
    <location>
        <begin position="5"/>
        <end position="277"/>
    </location>
</feature>
<evidence type="ECO:0000313" key="3">
    <source>
        <dbReference type="Proteomes" id="UP000605259"/>
    </source>
</evidence>
<organism evidence="2 3">
    <name type="scientific">Priestia taiwanensis</name>
    <dbReference type="NCBI Taxonomy" id="1347902"/>
    <lineage>
        <taxon>Bacteria</taxon>
        <taxon>Bacillati</taxon>
        <taxon>Bacillota</taxon>
        <taxon>Bacilli</taxon>
        <taxon>Bacillales</taxon>
        <taxon>Bacillaceae</taxon>
        <taxon>Priestia</taxon>
    </lineage>
</organism>
<keyword evidence="3" id="KW-1185">Reference proteome</keyword>
<evidence type="ECO:0000259" key="1">
    <source>
        <dbReference type="Pfam" id="PF01869"/>
    </source>
</evidence>
<sequence>MKFIIGVDAGGTKTEAVVYDEQGNVVKQAITGFGNLLVHFDEAMSNLTKAIDTCTEGLSMADCAGIYLGVAGIESGNLRQIVDETLSAKYGVYVESMNDAFIAHAALLQGDNGVLTIAGTGSIALAMKDGVAATAGGWGHLLGDEGSGYWISVAAFKAMIADEDEGKPVSSLSKKILDELGVSKVGDIIGFIYNEPKASIAKFVPIVVEEAKLGNEIAIRVLTQAGEDLAHTTIQAARKLGVTTNVKIGLRGGILTNVSFVNEPFMTSVKEAFNDATFVSEDVSSTKGAYYLGKEKIMN</sequence>
<reference evidence="2" key="1">
    <citation type="journal article" date="2014" name="Int. J. Syst. Evol. Microbiol.">
        <title>Complete genome sequence of Corynebacterium casei LMG S-19264T (=DSM 44701T), isolated from a smear-ripened cheese.</title>
        <authorList>
            <consortium name="US DOE Joint Genome Institute (JGI-PGF)"/>
            <person name="Walter F."/>
            <person name="Albersmeier A."/>
            <person name="Kalinowski J."/>
            <person name="Ruckert C."/>
        </authorList>
    </citation>
    <scope>NUCLEOTIDE SEQUENCE</scope>
    <source>
        <strain evidence="2">CGMCC 1.12698</strain>
    </source>
</reference>
<proteinExistence type="predicted"/>
<dbReference type="Proteomes" id="UP000605259">
    <property type="component" value="Unassembled WGS sequence"/>
</dbReference>
<dbReference type="AlphaFoldDB" id="A0A917ARG3"/>
<dbReference type="PANTHER" id="PTHR43190">
    <property type="entry name" value="N-ACETYL-D-GLUCOSAMINE KINASE"/>
    <property type="match status" value="1"/>
</dbReference>
<accession>A0A917ARG3</accession>
<dbReference type="CDD" id="cd24007">
    <property type="entry name" value="ASKHA_NBD_eukNAGK-like"/>
    <property type="match status" value="1"/>
</dbReference>
<dbReference type="InterPro" id="IPR002731">
    <property type="entry name" value="ATPase_BadF"/>
</dbReference>
<dbReference type="PANTHER" id="PTHR43190:SF3">
    <property type="entry name" value="N-ACETYL-D-GLUCOSAMINE KINASE"/>
    <property type="match status" value="1"/>
</dbReference>
<dbReference type="Gene3D" id="3.30.420.40">
    <property type="match status" value="2"/>
</dbReference>
<evidence type="ECO:0000313" key="2">
    <source>
        <dbReference type="EMBL" id="GGE69692.1"/>
    </source>
</evidence>
<reference evidence="2" key="2">
    <citation type="submission" date="2020-09" db="EMBL/GenBank/DDBJ databases">
        <authorList>
            <person name="Sun Q."/>
            <person name="Zhou Y."/>
        </authorList>
    </citation>
    <scope>NUCLEOTIDE SEQUENCE</scope>
    <source>
        <strain evidence="2">CGMCC 1.12698</strain>
    </source>
</reference>
<dbReference type="InterPro" id="IPR052519">
    <property type="entry name" value="Euk-type_GlcNAc_Kinase"/>
</dbReference>
<comment type="caution">
    <text evidence="2">The sequence shown here is derived from an EMBL/GenBank/DDBJ whole genome shotgun (WGS) entry which is preliminary data.</text>
</comment>
<gene>
    <name evidence="2" type="ORF">GCM10007140_19650</name>
</gene>
<protein>
    <submittedName>
        <fullName evidence="2">ATPase</fullName>
    </submittedName>
</protein>
<dbReference type="EMBL" id="BMFK01000001">
    <property type="protein sequence ID" value="GGE69692.1"/>
    <property type="molecule type" value="Genomic_DNA"/>
</dbReference>